<dbReference type="SUPFAM" id="SSF53098">
    <property type="entry name" value="Ribonuclease H-like"/>
    <property type="match status" value="1"/>
</dbReference>
<dbReference type="CDD" id="cd07182">
    <property type="entry name" value="RNase_HII_bacteria_HII_like"/>
    <property type="match status" value="1"/>
</dbReference>
<dbReference type="NCBIfam" id="NF000595">
    <property type="entry name" value="PRK00015.1-3"/>
    <property type="match status" value="1"/>
</dbReference>
<evidence type="ECO:0000256" key="3">
    <source>
        <dbReference type="ARBA" id="ARBA00004065"/>
    </source>
</evidence>
<dbReference type="HAMAP" id="MF_00052_B">
    <property type="entry name" value="RNase_HII_B"/>
    <property type="match status" value="1"/>
</dbReference>
<evidence type="ECO:0000256" key="12">
    <source>
        <dbReference type="ARBA" id="ARBA00022801"/>
    </source>
</evidence>
<dbReference type="GO" id="GO:0005737">
    <property type="term" value="C:cytoplasm"/>
    <property type="evidence" value="ECO:0007669"/>
    <property type="project" value="UniProtKB-SubCell"/>
</dbReference>
<dbReference type="InterPro" id="IPR012337">
    <property type="entry name" value="RNaseH-like_sf"/>
</dbReference>
<dbReference type="PANTHER" id="PTHR10954:SF18">
    <property type="entry name" value="RIBONUCLEASE HII"/>
    <property type="match status" value="1"/>
</dbReference>
<evidence type="ECO:0000256" key="9">
    <source>
        <dbReference type="ARBA" id="ARBA00022722"/>
    </source>
</evidence>
<feature type="binding site" evidence="14 15">
    <location>
        <position position="40"/>
    </location>
    <ligand>
        <name>a divalent metal cation</name>
        <dbReference type="ChEBI" id="CHEBI:60240"/>
    </ligand>
</feature>
<feature type="binding site" evidence="14 15">
    <location>
        <position position="39"/>
    </location>
    <ligand>
        <name>a divalent metal cation</name>
        <dbReference type="ChEBI" id="CHEBI:60240"/>
    </ligand>
</feature>
<evidence type="ECO:0000256" key="5">
    <source>
        <dbReference type="ARBA" id="ARBA00007383"/>
    </source>
</evidence>
<dbReference type="GO" id="GO:0004523">
    <property type="term" value="F:RNA-DNA hybrid ribonuclease activity"/>
    <property type="evidence" value="ECO:0007669"/>
    <property type="project" value="UniProtKB-UniRule"/>
</dbReference>
<organism evidence="18 19">
    <name type="scientific">Candidatus Sherwoodlollariibacterium unditelluris</name>
    <dbReference type="NCBI Taxonomy" id="1974757"/>
    <lineage>
        <taxon>Bacteria</taxon>
        <taxon>Pseudomonadati</taxon>
        <taxon>Candidatus Omnitrophota</taxon>
        <taxon>Candidatus Sherwoodlollariibacterium</taxon>
    </lineage>
</organism>
<dbReference type="EC" id="3.1.26.4" evidence="6 14"/>
<comment type="similarity">
    <text evidence="5 14 16">Belongs to the RNase HII family.</text>
</comment>
<keyword evidence="9 14" id="KW-0540">Nuclease</keyword>
<dbReference type="GO" id="GO:0043137">
    <property type="term" value="P:DNA replication, removal of RNA primer"/>
    <property type="evidence" value="ECO:0007669"/>
    <property type="project" value="TreeGrafter"/>
</dbReference>
<evidence type="ECO:0000256" key="14">
    <source>
        <dbReference type="HAMAP-Rule" id="MF_00052"/>
    </source>
</evidence>
<evidence type="ECO:0000256" key="13">
    <source>
        <dbReference type="ARBA" id="ARBA00023211"/>
    </source>
</evidence>
<keyword evidence="8 14" id="KW-0963">Cytoplasm</keyword>
<dbReference type="InterPro" id="IPR036397">
    <property type="entry name" value="RNaseH_sf"/>
</dbReference>
<keyword evidence="10 14" id="KW-0479">Metal-binding</keyword>
<dbReference type="GO" id="GO:0006298">
    <property type="term" value="P:mismatch repair"/>
    <property type="evidence" value="ECO:0007669"/>
    <property type="project" value="TreeGrafter"/>
</dbReference>
<evidence type="ECO:0000259" key="17">
    <source>
        <dbReference type="PROSITE" id="PS51975"/>
    </source>
</evidence>
<reference evidence="18 19" key="1">
    <citation type="submission" date="2017-09" db="EMBL/GenBank/DDBJ databases">
        <title>Depth-based differentiation of microbial function through sediment-hosted aquifers and enrichment of novel symbionts in the deep terrestrial subsurface.</title>
        <authorList>
            <person name="Probst A.J."/>
            <person name="Ladd B."/>
            <person name="Jarett J.K."/>
            <person name="Geller-Mcgrath D.E."/>
            <person name="Sieber C.M."/>
            <person name="Emerson J.B."/>
            <person name="Anantharaman K."/>
            <person name="Thomas B.C."/>
            <person name="Malmstrom R."/>
            <person name="Stieglmeier M."/>
            <person name="Klingl A."/>
            <person name="Woyke T."/>
            <person name="Ryan C.M."/>
            <person name="Banfield J.F."/>
        </authorList>
    </citation>
    <scope>NUCLEOTIDE SEQUENCE [LARGE SCALE GENOMIC DNA]</scope>
    <source>
        <strain evidence="18">CG23_combo_of_CG06-09_8_20_14_all_41_10</strain>
    </source>
</reference>
<dbReference type="PANTHER" id="PTHR10954">
    <property type="entry name" value="RIBONUCLEASE H2 SUBUNIT A"/>
    <property type="match status" value="1"/>
</dbReference>
<feature type="domain" description="RNase H type-2" evidence="17">
    <location>
        <begin position="33"/>
        <end position="234"/>
    </location>
</feature>
<protein>
    <recommendedName>
        <fullName evidence="7 14">Ribonuclease HII</fullName>
        <shortName evidence="14">RNase HII</shortName>
        <ecNumber evidence="6 14">3.1.26.4</ecNumber>
    </recommendedName>
</protein>
<evidence type="ECO:0000256" key="15">
    <source>
        <dbReference type="PROSITE-ProRule" id="PRU01319"/>
    </source>
</evidence>
<feature type="binding site" evidence="14 15">
    <location>
        <position position="152"/>
    </location>
    <ligand>
        <name>a divalent metal cation</name>
        <dbReference type="ChEBI" id="CHEBI:60240"/>
    </ligand>
</feature>
<evidence type="ECO:0000313" key="18">
    <source>
        <dbReference type="EMBL" id="PIP19764.1"/>
    </source>
</evidence>
<dbReference type="InterPro" id="IPR024567">
    <property type="entry name" value="RNase_HII/HIII_dom"/>
</dbReference>
<keyword evidence="11 14" id="KW-0255">Endonuclease</keyword>
<comment type="catalytic activity">
    <reaction evidence="1 14 15 16">
        <text>Endonucleolytic cleavage to 5'-phosphomonoester.</text>
        <dbReference type="EC" id="3.1.26.4"/>
    </reaction>
</comment>
<comment type="function">
    <text evidence="3 14 16">Endonuclease that specifically degrades the RNA of RNA-DNA hybrids.</text>
</comment>
<dbReference type="InterPro" id="IPR022898">
    <property type="entry name" value="RNase_HII"/>
</dbReference>
<keyword evidence="12 14" id="KW-0378">Hydrolase</keyword>
<evidence type="ECO:0000256" key="8">
    <source>
        <dbReference type="ARBA" id="ARBA00022490"/>
    </source>
</evidence>
<dbReference type="PROSITE" id="PS51975">
    <property type="entry name" value="RNASE_H_2"/>
    <property type="match status" value="1"/>
</dbReference>
<evidence type="ECO:0000256" key="4">
    <source>
        <dbReference type="ARBA" id="ARBA00004496"/>
    </source>
</evidence>
<dbReference type="InterPro" id="IPR001352">
    <property type="entry name" value="RNase_HII/HIII"/>
</dbReference>
<dbReference type="GO" id="GO:0003723">
    <property type="term" value="F:RNA binding"/>
    <property type="evidence" value="ECO:0007669"/>
    <property type="project" value="UniProtKB-UniRule"/>
</dbReference>
<proteinExistence type="inferred from homology"/>
<evidence type="ECO:0000256" key="10">
    <source>
        <dbReference type="ARBA" id="ARBA00022723"/>
    </source>
</evidence>
<comment type="cofactor">
    <cofactor evidence="2">
        <name>Mg(2+)</name>
        <dbReference type="ChEBI" id="CHEBI:18420"/>
    </cofactor>
</comment>
<gene>
    <name evidence="14" type="primary">rnhB</name>
    <name evidence="18" type="ORF">COX41_01240</name>
</gene>
<evidence type="ECO:0000256" key="6">
    <source>
        <dbReference type="ARBA" id="ARBA00012180"/>
    </source>
</evidence>
<evidence type="ECO:0000256" key="2">
    <source>
        <dbReference type="ARBA" id="ARBA00001946"/>
    </source>
</evidence>
<evidence type="ECO:0000256" key="1">
    <source>
        <dbReference type="ARBA" id="ARBA00000077"/>
    </source>
</evidence>
<comment type="cofactor">
    <cofactor evidence="14 15">
        <name>Mn(2+)</name>
        <dbReference type="ChEBI" id="CHEBI:29035"/>
    </cofactor>
    <cofactor evidence="14 15">
        <name>Mg(2+)</name>
        <dbReference type="ChEBI" id="CHEBI:18420"/>
    </cofactor>
    <text evidence="14 15">Manganese or magnesium. Binds 1 divalent metal ion per monomer in the absence of substrate. May bind a second metal ion after substrate binding.</text>
</comment>
<keyword evidence="13 14" id="KW-0464">Manganese</keyword>
<dbReference type="Pfam" id="PF01351">
    <property type="entry name" value="RNase_HII"/>
    <property type="match status" value="1"/>
</dbReference>
<comment type="subcellular location">
    <subcellularLocation>
        <location evidence="4 14">Cytoplasm</location>
    </subcellularLocation>
</comment>
<name>A0A2G9YKK7_9BACT</name>
<evidence type="ECO:0000256" key="16">
    <source>
        <dbReference type="RuleBase" id="RU003515"/>
    </source>
</evidence>
<dbReference type="Proteomes" id="UP000231292">
    <property type="component" value="Unassembled WGS sequence"/>
</dbReference>
<evidence type="ECO:0000313" key="19">
    <source>
        <dbReference type="Proteomes" id="UP000231292"/>
    </source>
</evidence>
<evidence type="ECO:0000256" key="11">
    <source>
        <dbReference type="ARBA" id="ARBA00022759"/>
    </source>
</evidence>
<comment type="caution">
    <text evidence="18">The sequence shown here is derived from an EMBL/GenBank/DDBJ whole genome shotgun (WGS) entry which is preliminary data.</text>
</comment>
<dbReference type="AlphaFoldDB" id="A0A2G9YKK7"/>
<accession>A0A2G9YKK7</accession>
<dbReference type="GO" id="GO:0030145">
    <property type="term" value="F:manganese ion binding"/>
    <property type="evidence" value="ECO:0007669"/>
    <property type="project" value="UniProtKB-UniRule"/>
</dbReference>
<dbReference type="Gene3D" id="3.30.420.10">
    <property type="entry name" value="Ribonuclease H-like superfamily/Ribonuclease H"/>
    <property type="match status" value="1"/>
</dbReference>
<dbReference type="EMBL" id="PCRK01000023">
    <property type="protein sequence ID" value="PIP19764.1"/>
    <property type="molecule type" value="Genomic_DNA"/>
</dbReference>
<sequence length="234" mass="25919">MSVLAAQVFHSFKEPSQGVSFYYENKLKKKGFDFIIGVDEAGRGPLAGPVVSAAVLLKKEKFNSRIDDSKKLTSLGREKAFLEIIKNSIFGISIVSEKTIDRVNILEATRLSMRQAVNSLIRKLHPSLKGIGRCIPVGLGAPKVKGIHVIVDGNMVLDLTLPYTAIIKGDTKSKTIAAASILAKVTRDRLMLKYDKIYPEYGFAKHKGYPTKEHRDILKKIGPSRIHRKSFKGV</sequence>
<dbReference type="GO" id="GO:0032299">
    <property type="term" value="C:ribonuclease H2 complex"/>
    <property type="evidence" value="ECO:0007669"/>
    <property type="project" value="TreeGrafter"/>
</dbReference>
<evidence type="ECO:0000256" key="7">
    <source>
        <dbReference type="ARBA" id="ARBA00019179"/>
    </source>
</evidence>